<gene>
    <name evidence="5" type="ORF">GGG87_07505</name>
    <name evidence="6" type="ORF">GGH11_07545</name>
</gene>
<evidence type="ECO:0000256" key="1">
    <source>
        <dbReference type="ARBA" id="ARBA00001946"/>
    </source>
</evidence>
<keyword evidence="2" id="KW-0479">Metal-binding</keyword>
<dbReference type="GO" id="GO:0046872">
    <property type="term" value="F:metal ion binding"/>
    <property type="evidence" value="ECO:0007669"/>
    <property type="project" value="UniProtKB-KW"/>
</dbReference>
<dbReference type="Pfam" id="PF00702">
    <property type="entry name" value="Hydrolase"/>
    <property type="match status" value="1"/>
</dbReference>
<dbReference type="Gene3D" id="3.40.50.1000">
    <property type="entry name" value="HAD superfamily/HAD-like"/>
    <property type="match status" value="1"/>
</dbReference>
<evidence type="ECO:0000313" key="6">
    <source>
        <dbReference type="EMBL" id="MWV56827.1"/>
    </source>
</evidence>
<evidence type="ECO:0000256" key="3">
    <source>
        <dbReference type="ARBA" id="ARBA00022801"/>
    </source>
</evidence>
<dbReference type="PRINTS" id="PR00413">
    <property type="entry name" value="HADHALOGNASE"/>
</dbReference>
<evidence type="ECO:0000256" key="2">
    <source>
        <dbReference type="ARBA" id="ARBA00022723"/>
    </source>
</evidence>
<dbReference type="InterPro" id="IPR036412">
    <property type="entry name" value="HAD-like_sf"/>
</dbReference>
<evidence type="ECO:0000256" key="4">
    <source>
        <dbReference type="ARBA" id="ARBA00022842"/>
    </source>
</evidence>
<evidence type="ECO:0000313" key="8">
    <source>
        <dbReference type="Proteomes" id="UP000435423"/>
    </source>
</evidence>
<dbReference type="SUPFAM" id="SSF56784">
    <property type="entry name" value="HAD-like"/>
    <property type="match status" value="1"/>
</dbReference>
<keyword evidence="7" id="KW-1185">Reference proteome</keyword>
<dbReference type="InterPro" id="IPR023214">
    <property type="entry name" value="HAD_sf"/>
</dbReference>
<dbReference type="EMBL" id="WLCG01000010">
    <property type="protein sequence ID" value="MTB64840.1"/>
    <property type="molecule type" value="Genomic_DNA"/>
</dbReference>
<dbReference type="InterPro" id="IPR051400">
    <property type="entry name" value="HAD-like_hydrolase"/>
</dbReference>
<dbReference type="SFLD" id="SFLDG01129">
    <property type="entry name" value="C1.5:_HAD__Beta-PGM__Phosphata"/>
    <property type="match status" value="1"/>
</dbReference>
<comment type="cofactor">
    <cofactor evidence="1">
        <name>Mg(2+)</name>
        <dbReference type="ChEBI" id="CHEBI:18420"/>
    </cofactor>
</comment>
<protein>
    <submittedName>
        <fullName evidence="6">HAD-IA family hydrolase</fullName>
    </submittedName>
</protein>
<dbReference type="PANTHER" id="PTHR46470:SF2">
    <property type="entry name" value="GLYCERALDEHYDE 3-PHOSPHATE PHOSPHATASE"/>
    <property type="match status" value="1"/>
</dbReference>
<reference evidence="6 8" key="1">
    <citation type="submission" date="2019-10" db="EMBL/GenBank/DDBJ databases">
        <title>Streptococcis sp, isolated from the respiratory tract of Marmot.</title>
        <authorList>
            <person name="Zhang G."/>
        </authorList>
    </citation>
    <scope>NUCLEOTIDE SEQUENCE [LARGE SCALE GENOMIC DNA]</scope>
    <source>
        <strain evidence="6">Zg-70</strain>
        <strain evidence="8">zg-70</strain>
    </source>
</reference>
<dbReference type="RefSeq" id="WP_154608734.1">
    <property type="nucleotide sequence ID" value="NZ_CP072115.1"/>
</dbReference>
<name>A0A6I4RJ52_9STRE</name>
<dbReference type="InterPro" id="IPR006439">
    <property type="entry name" value="HAD-SF_hydro_IA"/>
</dbReference>
<proteinExistence type="predicted"/>
<dbReference type="NCBIfam" id="TIGR01549">
    <property type="entry name" value="HAD-SF-IA-v1"/>
    <property type="match status" value="1"/>
</dbReference>
<accession>A0A6I4RJ52</accession>
<comment type="caution">
    <text evidence="6">The sequence shown here is derived from an EMBL/GenBank/DDBJ whole genome shotgun (WGS) entry which is preliminary data.</text>
</comment>
<evidence type="ECO:0000313" key="5">
    <source>
        <dbReference type="EMBL" id="MTB64840.1"/>
    </source>
</evidence>
<dbReference type="GO" id="GO:0016791">
    <property type="term" value="F:phosphatase activity"/>
    <property type="evidence" value="ECO:0007669"/>
    <property type="project" value="TreeGrafter"/>
</dbReference>
<keyword evidence="3 6" id="KW-0378">Hydrolase</keyword>
<dbReference type="PANTHER" id="PTHR46470">
    <property type="entry name" value="N-ACYLNEURAMINATE-9-PHOSPHATASE"/>
    <property type="match status" value="1"/>
</dbReference>
<organism evidence="6 8">
    <name type="scientific">Streptococcus zhangguiae</name>
    <dbReference type="NCBI Taxonomy" id="2664091"/>
    <lineage>
        <taxon>Bacteria</taxon>
        <taxon>Bacillati</taxon>
        <taxon>Bacillota</taxon>
        <taxon>Bacilli</taxon>
        <taxon>Lactobacillales</taxon>
        <taxon>Streptococcaceae</taxon>
        <taxon>Streptococcus</taxon>
    </lineage>
</organism>
<dbReference type="Proteomes" id="UP000435060">
    <property type="component" value="Unassembled WGS sequence"/>
</dbReference>
<dbReference type="SFLD" id="SFLDS00003">
    <property type="entry name" value="Haloacid_Dehalogenase"/>
    <property type="match status" value="1"/>
</dbReference>
<dbReference type="AlphaFoldDB" id="A0A6I4RJ52"/>
<dbReference type="GO" id="GO:0044281">
    <property type="term" value="P:small molecule metabolic process"/>
    <property type="evidence" value="ECO:0007669"/>
    <property type="project" value="UniProtKB-ARBA"/>
</dbReference>
<dbReference type="EMBL" id="WUBJ01000009">
    <property type="protein sequence ID" value="MWV56827.1"/>
    <property type="molecule type" value="Genomic_DNA"/>
</dbReference>
<evidence type="ECO:0000313" key="7">
    <source>
        <dbReference type="Proteomes" id="UP000435060"/>
    </source>
</evidence>
<reference evidence="5 7" key="2">
    <citation type="submission" date="2019-11" db="EMBL/GenBank/DDBJ databases">
        <title>Streptococcis sp. isolated from the respiratory tract of Marmot.</title>
        <authorList>
            <person name="Zhang G."/>
        </authorList>
    </citation>
    <scope>NUCLEOTIDE SEQUENCE [LARGE SCALE GENOMIC DNA]</scope>
    <source>
        <strain evidence="7">zg-86</strain>
        <strain evidence="5">Zg-86</strain>
    </source>
</reference>
<dbReference type="Gene3D" id="1.20.120.710">
    <property type="entry name" value="Haloacid dehalogenase hydrolase-like domain"/>
    <property type="match status" value="1"/>
</dbReference>
<dbReference type="Proteomes" id="UP000435423">
    <property type="component" value="Unassembled WGS sequence"/>
</dbReference>
<sequence length="249" mass="28312">MKALIFDLDDTLYNQEEPFKRAVQAYLPVQDGQMGDLYIAFRLYADEVFEAATAGDITLESSHIYRMKRALADVGYAVSDELAITIQQEYQENQGKLSLSPEFPAIFDYCRQNKIRLGIITNGPHLHQLRKLQSLEMTNWISEYVTIISGQVGVTKPSKEIFDLMVEKMQLLPEDMCYVGDSFENDVAGAKAAGWKAIWLNHRKRKQPQSPYQADAVVEEREELLGVIEQLVSHSVTQFEAEQQGKANE</sequence>
<keyword evidence="4" id="KW-0460">Magnesium</keyword>